<dbReference type="AlphaFoldDB" id="A0A2N7TYW3"/>
<keyword evidence="3" id="KW-1185">Reference proteome</keyword>
<dbReference type="Proteomes" id="UP000235803">
    <property type="component" value="Unassembled WGS sequence"/>
</dbReference>
<dbReference type="Pfam" id="PF01814">
    <property type="entry name" value="Hemerythrin"/>
    <property type="match status" value="1"/>
</dbReference>
<evidence type="ECO:0000313" key="3">
    <source>
        <dbReference type="Proteomes" id="UP000235803"/>
    </source>
</evidence>
<comment type="caution">
    <text evidence="2">The sequence shown here is derived from an EMBL/GenBank/DDBJ whole genome shotgun (WGS) entry which is preliminary data.</text>
</comment>
<dbReference type="EMBL" id="PNRF01000037">
    <property type="protein sequence ID" value="PMR73369.1"/>
    <property type="molecule type" value="Genomic_DNA"/>
</dbReference>
<protein>
    <submittedName>
        <fullName evidence="2">Hemerythrin</fullName>
    </submittedName>
</protein>
<dbReference type="PANTHER" id="PTHR35585:SF1">
    <property type="entry name" value="HHE DOMAIN PROTEIN (AFU_ORTHOLOGUE AFUA_4G00730)"/>
    <property type="match status" value="1"/>
</dbReference>
<dbReference type="OrthoDB" id="5523420at2"/>
<accession>A0A2N7TYW3</accession>
<gene>
    <name evidence="2" type="ORF">C1H69_18765</name>
</gene>
<sequence>MTLFEALRKDHDVQRDLLERLLGTQGDSEIRDQLYQRLRAELQYHAAAEERALYIPMMEIDMTQEKARHSVAEHHEIDEMIKVLDATGYSSPGWLANARKLQDLVLHHLEEEEHEVFQLAGRALDDARKAGLCDEYRQEMARQHAR</sequence>
<evidence type="ECO:0000313" key="2">
    <source>
        <dbReference type="EMBL" id="PMR73369.1"/>
    </source>
</evidence>
<dbReference type="InterPro" id="IPR012312">
    <property type="entry name" value="Hemerythrin-like"/>
</dbReference>
<dbReference type="Gene3D" id="1.20.120.520">
    <property type="entry name" value="nmb1532 protein domain like"/>
    <property type="match status" value="1"/>
</dbReference>
<feature type="domain" description="Hemerythrin-like" evidence="1">
    <location>
        <begin position="3"/>
        <end position="120"/>
    </location>
</feature>
<evidence type="ECO:0000259" key="1">
    <source>
        <dbReference type="Pfam" id="PF01814"/>
    </source>
</evidence>
<dbReference type="RefSeq" id="WP_102654890.1">
    <property type="nucleotide sequence ID" value="NZ_PNRF01000037.1"/>
</dbReference>
<organism evidence="2 3">
    <name type="scientific">Billgrantia endophytica</name>
    <dbReference type="NCBI Taxonomy" id="2033802"/>
    <lineage>
        <taxon>Bacteria</taxon>
        <taxon>Pseudomonadati</taxon>
        <taxon>Pseudomonadota</taxon>
        <taxon>Gammaproteobacteria</taxon>
        <taxon>Oceanospirillales</taxon>
        <taxon>Halomonadaceae</taxon>
        <taxon>Billgrantia</taxon>
    </lineage>
</organism>
<dbReference type="PANTHER" id="PTHR35585">
    <property type="entry name" value="HHE DOMAIN PROTEIN (AFU_ORTHOLOGUE AFUA_4G00730)"/>
    <property type="match status" value="1"/>
</dbReference>
<reference evidence="2 3" key="1">
    <citation type="submission" date="2018-01" db="EMBL/GenBank/DDBJ databases">
        <title>Halomonas endophytica sp. nov., isolated from storage liquid in the stems of Populus euphratica.</title>
        <authorList>
            <person name="Chen C."/>
        </authorList>
    </citation>
    <scope>NUCLEOTIDE SEQUENCE [LARGE SCALE GENOMIC DNA]</scope>
    <source>
        <strain evidence="2 3">MC28</strain>
    </source>
</reference>
<name>A0A2N7TYW3_9GAMM</name>
<proteinExistence type="predicted"/>